<dbReference type="Proteomes" id="UP000075809">
    <property type="component" value="Unassembled WGS sequence"/>
</dbReference>
<evidence type="ECO:0000259" key="1">
    <source>
        <dbReference type="PROSITE" id="PS50879"/>
    </source>
</evidence>
<proteinExistence type="predicted"/>
<evidence type="ECO:0000313" key="2">
    <source>
        <dbReference type="EMBL" id="KYQ48402.1"/>
    </source>
</evidence>
<evidence type="ECO:0000313" key="3">
    <source>
        <dbReference type="Proteomes" id="UP000075809"/>
    </source>
</evidence>
<name>A0A151WKK0_9HYME</name>
<feature type="domain" description="RNase H type-1" evidence="1">
    <location>
        <begin position="1"/>
        <end position="44"/>
    </location>
</feature>
<accession>A0A151WKK0</accession>
<keyword evidence="3" id="KW-1185">Reference proteome</keyword>
<dbReference type="EMBL" id="KQ983002">
    <property type="protein sequence ID" value="KYQ48402.1"/>
    <property type="molecule type" value="Genomic_DNA"/>
</dbReference>
<dbReference type="AlphaFoldDB" id="A0A151WKK0"/>
<organism evidence="2 3">
    <name type="scientific">Mycetomoellerius zeteki</name>
    <dbReference type="NCBI Taxonomy" id="64791"/>
    <lineage>
        <taxon>Eukaryota</taxon>
        <taxon>Metazoa</taxon>
        <taxon>Ecdysozoa</taxon>
        <taxon>Arthropoda</taxon>
        <taxon>Hexapoda</taxon>
        <taxon>Insecta</taxon>
        <taxon>Pterygota</taxon>
        <taxon>Neoptera</taxon>
        <taxon>Endopterygota</taxon>
        <taxon>Hymenoptera</taxon>
        <taxon>Apocrita</taxon>
        <taxon>Aculeata</taxon>
        <taxon>Formicoidea</taxon>
        <taxon>Formicidae</taxon>
        <taxon>Myrmicinae</taxon>
        <taxon>Mycetomoellerius</taxon>
    </lineage>
</organism>
<dbReference type="PROSITE" id="PS50879">
    <property type="entry name" value="RNASE_H_1"/>
    <property type="match status" value="1"/>
</dbReference>
<dbReference type="InterPro" id="IPR012337">
    <property type="entry name" value="RNaseH-like_sf"/>
</dbReference>
<dbReference type="Gene3D" id="3.30.420.10">
    <property type="entry name" value="Ribonuclease H-like superfamily/Ribonuclease H"/>
    <property type="match status" value="1"/>
</dbReference>
<dbReference type="GO" id="GO:0004523">
    <property type="term" value="F:RNA-DNA hybrid ribonuclease activity"/>
    <property type="evidence" value="ECO:0007669"/>
    <property type="project" value="InterPro"/>
</dbReference>
<reference evidence="2 3" key="1">
    <citation type="submission" date="2015-09" db="EMBL/GenBank/DDBJ databases">
        <title>Trachymyrmex zeteki WGS genome.</title>
        <authorList>
            <person name="Nygaard S."/>
            <person name="Hu H."/>
            <person name="Boomsma J."/>
            <person name="Zhang G."/>
        </authorList>
    </citation>
    <scope>NUCLEOTIDE SEQUENCE [LARGE SCALE GENOMIC DNA]</scope>
    <source>
        <strain evidence="2">Tzet28-1</strain>
        <tissue evidence="2">Whole body</tissue>
    </source>
</reference>
<gene>
    <name evidence="2" type="ORF">ALC60_12538</name>
</gene>
<dbReference type="STRING" id="64791.A0A151WKK0"/>
<dbReference type="SUPFAM" id="SSF53098">
    <property type="entry name" value="Ribonuclease H-like"/>
    <property type="match status" value="1"/>
</dbReference>
<protein>
    <recommendedName>
        <fullName evidence="1">RNase H type-1 domain-containing protein</fullName>
    </recommendedName>
</protein>
<sequence length="202" mass="23090">MYSLKNQLYLADSSGIQVDLVWIPSHRGIRGNEEVDDLAKLGARNGTRMDIKIPYTDTLAEPKPNSVRRFQDYLNGEFLQKGLPYEQLYRDTSPKTWYANLPLKREEITLINRIRSNHYNLNASLFRKNMVCSSACPCGDPHQDINHIIFCCPITNPKSAKLISFIDSTFPNVLRDIFPLLKKPSAKMCHLLAFLKSSNLCI</sequence>
<dbReference type="InterPro" id="IPR002156">
    <property type="entry name" value="RNaseH_domain"/>
</dbReference>
<dbReference type="GO" id="GO:0003676">
    <property type="term" value="F:nucleic acid binding"/>
    <property type="evidence" value="ECO:0007669"/>
    <property type="project" value="InterPro"/>
</dbReference>
<dbReference type="InterPro" id="IPR036397">
    <property type="entry name" value="RNaseH_sf"/>
</dbReference>